<accession>A0A0A1V1X6</accession>
<name>A0A0A1V1X6_9HYPO</name>
<dbReference type="HOGENOM" id="CLU_2868149_0_0_1"/>
<proteinExistence type="predicted"/>
<dbReference type="EMBL" id="JELW01000003">
    <property type="protein sequence ID" value="EXV03845.1"/>
    <property type="molecule type" value="Genomic_DNA"/>
</dbReference>
<sequence>MDATFPVQRPDENAYNPINTQLAALDSRFFLDTEAWFWIRCRLFISRRGLVRSREYRVILHNAI</sequence>
<protein>
    <submittedName>
        <fullName evidence="1">Uncharacterized protein</fullName>
    </submittedName>
</protein>
<comment type="caution">
    <text evidence="1">The sequence shown here is derived from an EMBL/GenBank/DDBJ whole genome shotgun (WGS) entry which is preliminary data.</text>
</comment>
<organism evidence="1 2">
    <name type="scientific">Metarhizium robertsii</name>
    <dbReference type="NCBI Taxonomy" id="568076"/>
    <lineage>
        <taxon>Eukaryota</taxon>
        <taxon>Fungi</taxon>
        <taxon>Dikarya</taxon>
        <taxon>Ascomycota</taxon>
        <taxon>Pezizomycotina</taxon>
        <taxon>Sordariomycetes</taxon>
        <taxon>Hypocreomycetidae</taxon>
        <taxon>Hypocreales</taxon>
        <taxon>Clavicipitaceae</taxon>
        <taxon>Metarhizium</taxon>
    </lineage>
</organism>
<evidence type="ECO:0000313" key="1">
    <source>
        <dbReference type="EMBL" id="EXV03845.1"/>
    </source>
</evidence>
<reference evidence="1 2" key="1">
    <citation type="submission" date="2014-02" db="EMBL/GenBank/DDBJ databases">
        <title>The genome sequence of the entomopathogenic fungus Metarhizium robertsii ARSEF 2575.</title>
        <authorList>
            <person name="Giuliano Garisto Donzelli B."/>
            <person name="Roe B.A."/>
            <person name="Macmil S.L."/>
            <person name="Krasnoff S.B."/>
            <person name="Gibson D.M."/>
        </authorList>
    </citation>
    <scope>NUCLEOTIDE SEQUENCE [LARGE SCALE GENOMIC DNA]</scope>
    <source>
        <strain evidence="1 2">ARSEF 2575</strain>
    </source>
</reference>
<dbReference type="AlphaFoldDB" id="A0A0A1V1X6"/>
<evidence type="ECO:0000313" key="2">
    <source>
        <dbReference type="Proteomes" id="UP000030151"/>
    </source>
</evidence>
<gene>
    <name evidence="1" type="ORF">X797_003644</name>
</gene>
<dbReference type="Proteomes" id="UP000030151">
    <property type="component" value="Unassembled WGS sequence"/>
</dbReference>